<evidence type="ECO:0000256" key="1">
    <source>
        <dbReference type="ARBA" id="ARBA00009477"/>
    </source>
</evidence>
<dbReference type="OrthoDB" id="7626141at2"/>
<dbReference type="Gene3D" id="2.40.420.20">
    <property type="match status" value="1"/>
</dbReference>
<protein>
    <submittedName>
        <fullName evidence="4">RND family efflux transporter, MFP subunit</fullName>
    </submittedName>
</protein>
<dbReference type="SUPFAM" id="SSF111369">
    <property type="entry name" value="HlyD-like secretion proteins"/>
    <property type="match status" value="1"/>
</dbReference>
<gene>
    <name evidence="4" type="ORF">SAMN04488045_0757</name>
</gene>
<dbReference type="InterPro" id="IPR006143">
    <property type="entry name" value="RND_pump_MFP"/>
</dbReference>
<feature type="coiled-coil region" evidence="2">
    <location>
        <begin position="119"/>
        <end position="160"/>
    </location>
</feature>
<accession>A0A1H5TXW6</accession>
<feature type="domain" description="Multidrug resistance protein MdtA-like barrel-sandwich hybrid" evidence="3">
    <location>
        <begin position="78"/>
        <end position="261"/>
    </location>
</feature>
<evidence type="ECO:0000259" key="3">
    <source>
        <dbReference type="Pfam" id="PF25917"/>
    </source>
</evidence>
<proteinExistence type="inferred from homology"/>
<dbReference type="Proteomes" id="UP000236752">
    <property type="component" value="Unassembled WGS sequence"/>
</dbReference>
<dbReference type="RefSeq" id="WP_103909105.1">
    <property type="nucleotide sequence ID" value="NZ_FNUZ01000001.1"/>
</dbReference>
<keyword evidence="2" id="KW-0175">Coiled coil</keyword>
<dbReference type="PANTHER" id="PTHR30469">
    <property type="entry name" value="MULTIDRUG RESISTANCE PROTEIN MDTA"/>
    <property type="match status" value="1"/>
</dbReference>
<reference evidence="4 5" key="1">
    <citation type="submission" date="2016-10" db="EMBL/GenBank/DDBJ databases">
        <authorList>
            <person name="de Groot N.N."/>
        </authorList>
    </citation>
    <scope>NUCLEOTIDE SEQUENCE [LARGE SCALE GENOMIC DNA]</scope>
    <source>
        <strain evidence="4 5">DSM 26915</strain>
    </source>
</reference>
<dbReference type="InterPro" id="IPR058625">
    <property type="entry name" value="MdtA-like_BSH"/>
</dbReference>
<evidence type="ECO:0000313" key="5">
    <source>
        <dbReference type="Proteomes" id="UP000236752"/>
    </source>
</evidence>
<dbReference type="Pfam" id="PF25917">
    <property type="entry name" value="BSH_RND"/>
    <property type="match status" value="1"/>
</dbReference>
<organism evidence="4 5">
    <name type="scientific">Thalassococcus halodurans</name>
    <dbReference type="NCBI Taxonomy" id="373675"/>
    <lineage>
        <taxon>Bacteria</taxon>
        <taxon>Pseudomonadati</taxon>
        <taxon>Pseudomonadota</taxon>
        <taxon>Alphaproteobacteria</taxon>
        <taxon>Rhodobacterales</taxon>
        <taxon>Roseobacteraceae</taxon>
        <taxon>Thalassococcus</taxon>
    </lineage>
</organism>
<dbReference type="Gene3D" id="2.40.50.100">
    <property type="match status" value="1"/>
</dbReference>
<dbReference type="GO" id="GO:0015562">
    <property type="term" value="F:efflux transmembrane transporter activity"/>
    <property type="evidence" value="ECO:0007669"/>
    <property type="project" value="TreeGrafter"/>
</dbReference>
<comment type="similarity">
    <text evidence="1">Belongs to the membrane fusion protein (MFP) (TC 8.A.1) family.</text>
</comment>
<evidence type="ECO:0000256" key="2">
    <source>
        <dbReference type="SAM" id="Coils"/>
    </source>
</evidence>
<dbReference type="Gene3D" id="2.40.30.170">
    <property type="match status" value="1"/>
</dbReference>
<name>A0A1H5TXW6_9RHOB</name>
<dbReference type="EMBL" id="FNUZ01000001">
    <property type="protein sequence ID" value="SEF66881.1"/>
    <property type="molecule type" value="Genomic_DNA"/>
</dbReference>
<dbReference type="NCBIfam" id="TIGR01730">
    <property type="entry name" value="RND_mfp"/>
    <property type="match status" value="1"/>
</dbReference>
<evidence type="ECO:0000313" key="4">
    <source>
        <dbReference type="EMBL" id="SEF66881.1"/>
    </source>
</evidence>
<keyword evidence="5" id="KW-1185">Reference proteome</keyword>
<dbReference type="GO" id="GO:1990281">
    <property type="term" value="C:efflux pump complex"/>
    <property type="evidence" value="ECO:0007669"/>
    <property type="project" value="TreeGrafter"/>
</dbReference>
<sequence>MRFLRQSLTGLFLLAATLGLLVYAAATVRDAVQTRMSEEPRVPQARERVFTVNVVTATAGREVPVLTAFGQVESRRELELRASAGGRIVELADGFVEGGHVEDQQLLARIDPADAEAALERAQSDLYDAEAEAREAADAVVLAQDNLTAAQEQAQLYEKAFQRQTDLQNRGVGTAAAVETAELQASSARVTVIQRRQSLAEAKARVDQSATTVQRAKLAVSEAERSLADTEIRAGFSGTLSDVTVVEGRLVSSNEQIASLVDPDALEVAFRVSTQAYARLLDDNGQLLKADVTVTLDVFGTDIEAQARIDRVAASTGDGQTGRVVYARMDRAPSFRPGDFVTVSVQEPALDNVVRLPATAVDGNDTVLVIGEEERLISASVQVMRRQGDDVLVRAPELEGKQIVAQRTPLLGEGIKVRTLAPAGENATAEPTLLELTEERRARLVAFVEGNGRMPEEAKKRVLAQLSQPKVPAEVVERIEARIGG</sequence>
<dbReference type="Gene3D" id="1.10.287.470">
    <property type="entry name" value="Helix hairpin bin"/>
    <property type="match status" value="1"/>
</dbReference>
<dbReference type="AlphaFoldDB" id="A0A1H5TXW6"/>